<dbReference type="PANTHER" id="PTHR44119:SF1">
    <property type="entry name" value="MAGNESIUM-CHELATASE SUBUNIT CHLH, CHLOROPLASTIC"/>
    <property type="match status" value="1"/>
</dbReference>
<protein>
    <recommendedName>
        <fullName evidence="1">CobN/magnesium chelatase domain-containing protein</fullName>
    </recommendedName>
</protein>
<sequence>MPFPESVFDRVLDGVNEADLLSFRGDAAIPQPGTAAFDTYSAALREACSIRDLLLRNSEELEGVVKALRGEYVPPAPGGDLLRDGSGVLPTGRNIHALDPYRMPSQVAMARGRAAANLTLEQHLRDNGGAYPETVAVNLWGLEAIKTRGESLGVVLALVGARPVVEATGRVVRYDLVPLEELGRPRVDVLASLSGIFRDSFANVVELLDDVLRRAAEADEPPEMNFVRKHALALLDEGEDFDGATARIFSNPPGEFGSLVNERVTDSSWEEESALGETWASRNSFSFGKGGRGVDRRNTLDKLMKTTSQVVQCLDSVEYGLTDIQEYYANTGAMVRAMDDIQGGEGKVQANIVESYARNPRPKKLNDALRLEYRSKLLNPKWADTMVAQGSGGAFEVSQRMTALVGWGATTKFQEKWVFDQSAETYALDEEMAAKLREANPEAFKNIVGRLIEASNRGMWEADDGVLSKLRDLYEDIDDQLELGSVSAKRLAEINSAQRKREKR</sequence>
<reference evidence="2" key="1">
    <citation type="submission" date="2021-01" db="EMBL/GenBank/DDBJ databases">
        <authorList>
            <person name="Corre E."/>
            <person name="Pelletier E."/>
            <person name="Niang G."/>
            <person name="Scheremetjew M."/>
            <person name="Finn R."/>
            <person name="Kale V."/>
            <person name="Holt S."/>
            <person name="Cochrane G."/>
            <person name="Meng A."/>
            <person name="Brown T."/>
            <person name="Cohen L."/>
        </authorList>
    </citation>
    <scope>NUCLEOTIDE SEQUENCE</scope>
    <source>
        <strain evidence="2">CCMP443</strain>
    </source>
</reference>
<evidence type="ECO:0000313" key="2">
    <source>
        <dbReference type="EMBL" id="CAD8802515.1"/>
    </source>
</evidence>
<dbReference type="Pfam" id="PF02514">
    <property type="entry name" value="CobN-Mg_chel"/>
    <property type="match status" value="1"/>
</dbReference>
<proteinExistence type="predicted"/>
<dbReference type="PANTHER" id="PTHR44119">
    <property type="entry name" value="MAGNESIUM-CHELATASE SUBUNIT CHLH, CHLOROPLASTIC"/>
    <property type="match status" value="1"/>
</dbReference>
<dbReference type="AlphaFoldDB" id="A0A7S0W095"/>
<gene>
    <name evidence="2" type="ORF">HTEP1355_LOCUS16191</name>
</gene>
<evidence type="ECO:0000259" key="1">
    <source>
        <dbReference type="Pfam" id="PF02514"/>
    </source>
</evidence>
<name>A0A7S0W095_9CRYP</name>
<dbReference type="EMBL" id="HBFN01028089">
    <property type="protein sequence ID" value="CAD8802515.1"/>
    <property type="molecule type" value="Transcribed_RNA"/>
</dbReference>
<dbReference type="InterPro" id="IPR003672">
    <property type="entry name" value="CobN/Mg_chltase"/>
</dbReference>
<organism evidence="2">
    <name type="scientific">Hemiselmis tepida</name>
    <dbReference type="NCBI Taxonomy" id="464990"/>
    <lineage>
        <taxon>Eukaryota</taxon>
        <taxon>Cryptophyceae</taxon>
        <taxon>Cryptomonadales</taxon>
        <taxon>Hemiselmidaceae</taxon>
        <taxon>Hemiselmis</taxon>
    </lineage>
</organism>
<accession>A0A7S0W095</accession>
<feature type="domain" description="CobN/magnesium chelatase" evidence="1">
    <location>
        <begin position="50"/>
        <end position="465"/>
    </location>
</feature>